<keyword evidence="5" id="KW-0175">Coiled coil</keyword>
<dbReference type="InterPro" id="IPR051877">
    <property type="entry name" value="Centriole_BasalBody_StrucProt"/>
</dbReference>
<evidence type="ECO:0000256" key="6">
    <source>
        <dbReference type="SAM" id="MobiDB-lite"/>
    </source>
</evidence>
<dbReference type="Proteomes" id="UP001292094">
    <property type="component" value="Unassembled WGS sequence"/>
</dbReference>
<dbReference type="GO" id="GO:0005814">
    <property type="term" value="C:centriole"/>
    <property type="evidence" value="ECO:0007669"/>
    <property type="project" value="UniProtKB-SubCell"/>
</dbReference>
<dbReference type="EMBL" id="JAWZYT010005836">
    <property type="protein sequence ID" value="KAK4289495.1"/>
    <property type="molecule type" value="Genomic_DNA"/>
</dbReference>
<reference evidence="7" key="1">
    <citation type="submission" date="2023-11" db="EMBL/GenBank/DDBJ databases">
        <title>Genome assemblies of two species of porcelain crab, Petrolisthes cinctipes and Petrolisthes manimaculis (Anomura: Porcellanidae).</title>
        <authorList>
            <person name="Angst P."/>
        </authorList>
    </citation>
    <scope>NUCLEOTIDE SEQUENCE</scope>
    <source>
        <strain evidence="7">PB745_02</strain>
        <tissue evidence="7">Gill</tissue>
    </source>
</reference>
<sequence>SSTAAVVAGERRVAAEERRSERLEQDLTVTSAARDNANKEIRRLQKEVVTLGEALTALREELSKCQNSKDNFKRKAQEYCRTLEELTHIMATKDSDQSHLRKQYLTLNETVSSLKSLNASLEETVNTHQQEVDKMETLMTKFKEEREQLTTQIMEAGGRSDNLEETCSKLEEEKYEVERQLVTSQDTLTKLEARRQQLEAEMARITTTLHTVTEERRGLEQRVEAMSGQLSSERTHLRAAEEALTQKRRAEWTAEANIKQLEVEKGQLQRKLTEIQEKFDEECVEGRRARTRASQAETDLERTRRELTEERFERERSTQELRRSLHVLLIPLLQGLLTPPCSAQHPPIPLSSTTTVQLPGRKRNSTTTITTTRHHHHHHH</sequence>
<dbReference type="Gene3D" id="1.10.287.1490">
    <property type="match status" value="1"/>
</dbReference>
<feature type="compositionally biased region" description="Basic and acidic residues" evidence="6">
    <location>
        <begin position="9"/>
        <end position="23"/>
    </location>
</feature>
<keyword evidence="2" id="KW-0963">Cytoplasm</keyword>
<comment type="subcellular location">
    <subcellularLocation>
        <location evidence="1">Cytoplasm</location>
        <location evidence="1">Cytoskeleton</location>
        <location evidence="1">Microtubule organizing center</location>
        <location evidence="1">Centrosome</location>
        <location evidence="1">Centriole</location>
    </subcellularLocation>
</comment>
<evidence type="ECO:0000313" key="8">
    <source>
        <dbReference type="Proteomes" id="UP001292094"/>
    </source>
</evidence>
<evidence type="ECO:0000256" key="1">
    <source>
        <dbReference type="ARBA" id="ARBA00004114"/>
    </source>
</evidence>
<evidence type="ECO:0000256" key="2">
    <source>
        <dbReference type="ARBA" id="ARBA00022490"/>
    </source>
</evidence>
<feature type="region of interest" description="Disordered" evidence="6">
    <location>
        <begin position="1"/>
        <end position="23"/>
    </location>
</feature>
<proteinExistence type="inferred from homology"/>
<dbReference type="PANTHER" id="PTHR20544">
    <property type="entry name" value="CENTROSOMAL PROTEIN CEP135"/>
    <property type="match status" value="1"/>
</dbReference>
<dbReference type="AlphaFoldDB" id="A0AAE1NHZ6"/>
<evidence type="ECO:0000256" key="5">
    <source>
        <dbReference type="SAM" id="Coils"/>
    </source>
</evidence>
<evidence type="ECO:0000256" key="4">
    <source>
        <dbReference type="ARBA" id="ARBA00038123"/>
    </source>
</evidence>
<feature type="coiled-coil region" evidence="5">
    <location>
        <begin position="258"/>
        <end position="320"/>
    </location>
</feature>
<comment type="caution">
    <text evidence="7">The sequence shown here is derived from an EMBL/GenBank/DDBJ whole genome shotgun (WGS) entry which is preliminary data.</text>
</comment>
<evidence type="ECO:0000256" key="3">
    <source>
        <dbReference type="ARBA" id="ARBA00023212"/>
    </source>
</evidence>
<feature type="coiled-coil region" evidence="5">
    <location>
        <begin position="111"/>
        <end position="229"/>
    </location>
</feature>
<gene>
    <name evidence="7" type="ORF">Pmani_037534</name>
</gene>
<protein>
    <submittedName>
        <fullName evidence="7">Uncharacterized protein</fullName>
    </submittedName>
</protein>
<comment type="similarity">
    <text evidence="4">Belongs to the CEP135/TSGA10 family.</text>
</comment>
<evidence type="ECO:0000313" key="7">
    <source>
        <dbReference type="EMBL" id="KAK4289495.1"/>
    </source>
</evidence>
<dbReference type="PANTHER" id="PTHR20544:SF0">
    <property type="entry name" value="NUCLEOPROTEIN TPR_MLP1 DOMAIN-CONTAINING PROTEIN"/>
    <property type="match status" value="1"/>
</dbReference>
<accession>A0AAE1NHZ6</accession>
<organism evidence="7 8">
    <name type="scientific">Petrolisthes manimaculis</name>
    <dbReference type="NCBI Taxonomy" id="1843537"/>
    <lineage>
        <taxon>Eukaryota</taxon>
        <taxon>Metazoa</taxon>
        <taxon>Ecdysozoa</taxon>
        <taxon>Arthropoda</taxon>
        <taxon>Crustacea</taxon>
        <taxon>Multicrustacea</taxon>
        <taxon>Malacostraca</taxon>
        <taxon>Eumalacostraca</taxon>
        <taxon>Eucarida</taxon>
        <taxon>Decapoda</taxon>
        <taxon>Pleocyemata</taxon>
        <taxon>Anomura</taxon>
        <taxon>Galatheoidea</taxon>
        <taxon>Porcellanidae</taxon>
        <taxon>Petrolisthes</taxon>
    </lineage>
</organism>
<feature type="region of interest" description="Disordered" evidence="6">
    <location>
        <begin position="344"/>
        <end position="380"/>
    </location>
</feature>
<feature type="non-terminal residue" evidence="7">
    <location>
        <position position="1"/>
    </location>
</feature>
<name>A0AAE1NHZ6_9EUCA</name>
<dbReference type="SUPFAM" id="SSF90257">
    <property type="entry name" value="Myosin rod fragments"/>
    <property type="match status" value="1"/>
</dbReference>
<keyword evidence="3" id="KW-0206">Cytoskeleton</keyword>
<keyword evidence="8" id="KW-1185">Reference proteome</keyword>